<dbReference type="AlphaFoldDB" id="A0A812RCV1"/>
<gene>
    <name evidence="2" type="ORF">SPIL2461_LOCUS10625</name>
</gene>
<feature type="coiled-coil region" evidence="1">
    <location>
        <begin position="116"/>
        <end position="143"/>
    </location>
</feature>
<dbReference type="OrthoDB" id="436622at2759"/>
<name>A0A812RCV1_SYMPI</name>
<keyword evidence="3" id="KW-1185">Reference proteome</keyword>
<accession>A0A812RCV1</accession>
<keyword evidence="1" id="KW-0175">Coiled coil</keyword>
<sequence length="329" mass="37692">MAPKALQSATLKGNASATALKAAAAATLTDAGGYLNSNATMKLSSGLANKTMLPNKNVTMLKSIDTIWDEEPDDQKMYEQRKKLKSLAGRVDRMAGVFEEETRARQEQRTLMDELHDEQMKRIDEIGEELDQAMAELAAYIVEFMRRFRKELHDTFSALFSELQEQVELLKPRLAALEARGRVLQDGIEEERKERQRQYAQILDPVKVQIEKLEQGLIREQQIRQTRAAFIQQSMEQAVEALEQSVDTEFAARRQRQTFCEEEWTREADRLEKRHDVVVGSCEKCLEGLEEDANQEHDARINHQDPVVEVLTKFLNDFHADVEEKALQG</sequence>
<evidence type="ECO:0008006" key="4">
    <source>
        <dbReference type="Google" id="ProtNLM"/>
    </source>
</evidence>
<evidence type="ECO:0000313" key="3">
    <source>
        <dbReference type="Proteomes" id="UP000649617"/>
    </source>
</evidence>
<dbReference type="EMBL" id="CAJNIZ010020002">
    <property type="protein sequence ID" value="CAE7434815.1"/>
    <property type="molecule type" value="Genomic_DNA"/>
</dbReference>
<organism evidence="2 3">
    <name type="scientific">Symbiodinium pilosum</name>
    <name type="common">Dinoflagellate</name>
    <dbReference type="NCBI Taxonomy" id="2952"/>
    <lineage>
        <taxon>Eukaryota</taxon>
        <taxon>Sar</taxon>
        <taxon>Alveolata</taxon>
        <taxon>Dinophyceae</taxon>
        <taxon>Suessiales</taxon>
        <taxon>Symbiodiniaceae</taxon>
        <taxon>Symbiodinium</taxon>
    </lineage>
</organism>
<evidence type="ECO:0000313" key="2">
    <source>
        <dbReference type="EMBL" id="CAE7434815.1"/>
    </source>
</evidence>
<protein>
    <recommendedName>
        <fullName evidence="4">SF-assemblin</fullName>
    </recommendedName>
</protein>
<comment type="caution">
    <text evidence="2">The sequence shown here is derived from an EMBL/GenBank/DDBJ whole genome shotgun (WGS) entry which is preliminary data.</text>
</comment>
<dbReference type="Proteomes" id="UP000649617">
    <property type="component" value="Unassembled WGS sequence"/>
</dbReference>
<reference evidence="2" key="1">
    <citation type="submission" date="2021-02" db="EMBL/GenBank/DDBJ databases">
        <authorList>
            <person name="Dougan E. K."/>
            <person name="Rhodes N."/>
            <person name="Thang M."/>
            <person name="Chan C."/>
        </authorList>
    </citation>
    <scope>NUCLEOTIDE SEQUENCE</scope>
</reference>
<evidence type="ECO:0000256" key="1">
    <source>
        <dbReference type="SAM" id="Coils"/>
    </source>
</evidence>
<proteinExistence type="predicted"/>